<dbReference type="CDD" id="cd04301">
    <property type="entry name" value="NAT_SF"/>
    <property type="match status" value="1"/>
</dbReference>
<dbReference type="InterPro" id="IPR000182">
    <property type="entry name" value="GNAT_dom"/>
</dbReference>
<dbReference type="eggNOG" id="COG0456">
    <property type="taxonomic scope" value="Bacteria"/>
</dbReference>
<dbReference type="GO" id="GO:0016747">
    <property type="term" value="F:acyltransferase activity, transferring groups other than amino-acyl groups"/>
    <property type="evidence" value="ECO:0007669"/>
    <property type="project" value="InterPro"/>
</dbReference>
<evidence type="ECO:0000313" key="2">
    <source>
        <dbReference type="EMBL" id="ALN81149.1"/>
    </source>
</evidence>
<keyword evidence="3" id="KW-1185">Reference proteome</keyword>
<dbReference type="SUPFAM" id="SSF55729">
    <property type="entry name" value="Acyl-CoA N-acyltransferases (Nat)"/>
    <property type="match status" value="1"/>
</dbReference>
<proteinExistence type="predicted"/>
<dbReference type="PATRIC" id="fig|84531.8.peg.3028"/>
<dbReference type="PROSITE" id="PS51186">
    <property type="entry name" value="GNAT"/>
    <property type="match status" value="1"/>
</dbReference>
<dbReference type="RefSeq" id="WP_057918275.1">
    <property type="nucleotide sequence ID" value="NZ_CP011129.1"/>
</dbReference>
<dbReference type="Pfam" id="PF13673">
    <property type="entry name" value="Acetyltransf_10"/>
    <property type="match status" value="1"/>
</dbReference>
<feature type="domain" description="N-acetyltransferase" evidence="1">
    <location>
        <begin position="5"/>
        <end position="157"/>
    </location>
</feature>
<dbReference type="PANTHER" id="PTHR43451">
    <property type="entry name" value="ACETYLTRANSFERASE (GNAT) FAMILY PROTEIN"/>
    <property type="match status" value="1"/>
</dbReference>
<dbReference type="EMBL" id="CP011129">
    <property type="protein sequence ID" value="ALN81149.1"/>
    <property type="molecule type" value="Genomic_DNA"/>
</dbReference>
<accession>A0A0S2FCH6</accession>
<name>A0A0S2FCH6_LYSAN</name>
<reference evidence="2 3" key="1">
    <citation type="journal article" date="2015" name="BMC Genomics">
        <title>Comparative genomics and metabolic profiling of the genus Lysobacter.</title>
        <authorList>
            <person name="de Bruijn I."/>
            <person name="Cheng X."/>
            <person name="de Jager V."/>
            <person name="Exposito R.G."/>
            <person name="Watrous J."/>
            <person name="Patel N."/>
            <person name="Postma J."/>
            <person name="Dorrestein P.C."/>
            <person name="Kobayashi D."/>
            <person name="Raaijmakers J.M."/>
        </authorList>
    </citation>
    <scope>NUCLEOTIDE SEQUENCE [LARGE SCALE GENOMIC DNA]</scope>
    <source>
        <strain evidence="2 3">76</strain>
    </source>
</reference>
<dbReference type="STRING" id="84531.LA76x_3021"/>
<dbReference type="KEGG" id="lab:LA76x_3021"/>
<dbReference type="PANTHER" id="PTHR43451:SF1">
    <property type="entry name" value="ACETYLTRANSFERASE"/>
    <property type="match status" value="1"/>
</dbReference>
<dbReference type="AlphaFoldDB" id="A0A0S2FCH6"/>
<dbReference type="Gene3D" id="3.40.630.30">
    <property type="match status" value="1"/>
</dbReference>
<evidence type="ECO:0000313" key="3">
    <source>
        <dbReference type="Proteomes" id="UP000060787"/>
    </source>
</evidence>
<protein>
    <submittedName>
        <fullName evidence="2">Acetyltransferase family protein</fullName>
    </submittedName>
</protein>
<dbReference type="InterPro" id="IPR052564">
    <property type="entry name" value="N-acetyltrans/Recomb-assoc"/>
</dbReference>
<sequence length="159" mass="17401">MTDDVSLRIATTADAEAISALVLTSAQRWIFPLCDVDGRAVLAASMAAEATRERLLTGHAYLVAEAEGRIVGVAALRLPAHLYNLFVDDRFQRRGIARRLWSGLRAHPLLKDAWPAQVTVNASRHSIGVYLRLGFEAQGDEQTRGGIPSTPMLWRAPQA</sequence>
<dbReference type="Proteomes" id="UP000060787">
    <property type="component" value="Chromosome"/>
</dbReference>
<gene>
    <name evidence="2" type="ORF">LA76x_3021</name>
</gene>
<keyword evidence="2" id="KW-0808">Transferase</keyword>
<evidence type="ECO:0000259" key="1">
    <source>
        <dbReference type="PROSITE" id="PS51186"/>
    </source>
</evidence>
<dbReference type="InterPro" id="IPR016181">
    <property type="entry name" value="Acyl_CoA_acyltransferase"/>
</dbReference>
<organism evidence="2 3">
    <name type="scientific">Lysobacter antibioticus</name>
    <dbReference type="NCBI Taxonomy" id="84531"/>
    <lineage>
        <taxon>Bacteria</taxon>
        <taxon>Pseudomonadati</taxon>
        <taxon>Pseudomonadota</taxon>
        <taxon>Gammaproteobacteria</taxon>
        <taxon>Lysobacterales</taxon>
        <taxon>Lysobacteraceae</taxon>
        <taxon>Lysobacter</taxon>
    </lineage>
</organism>